<evidence type="ECO:0000256" key="5">
    <source>
        <dbReference type="PROSITE-ProRule" id="PRU10137"/>
    </source>
</evidence>
<comment type="caution">
    <text evidence="7">The sequence shown here is derived from an EMBL/GenBank/DDBJ whole genome shotgun (WGS) entry which is preliminary data.</text>
</comment>
<dbReference type="PROSITE" id="PS51736">
    <property type="entry name" value="RECOMBINASES_3"/>
    <property type="match status" value="1"/>
</dbReference>
<dbReference type="Gene3D" id="3.40.50.1390">
    <property type="entry name" value="Resolvase, N-terminal catalytic domain"/>
    <property type="match status" value="1"/>
</dbReference>
<protein>
    <submittedName>
        <fullName evidence="7">Recombinase family protein</fullName>
    </submittedName>
</protein>
<dbReference type="SMART" id="SM00857">
    <property type="entry name" value="Resolvase"/>
    <property type="match status" value="1"/>
</dbReference>
<dbReference type="GO" id="GO:0000150">
    <property type="term" value="F:DNA strand exchange activity"/>
    <property type="evidence" value="ECO:0007669"/>
    <property type="project" value="InterPro"/>
</dbReference>
<evidence type="ECO:0000256" key="4">
    <source>
        <dbReference type="PIRSR" id="PIRSR606118-50"/>
    </source>
</evidence>
<dbReference type="PROSITE" id="PS00397">
    <property type="entry name" value="RECOMBINASES_1"/>
    <property type="match status" value="1"/>
</dbReference>
<keyword evidence="1" id="KW-0229">DNA integration</keyword>
<dbReference type="Pfam" id="PF00239">
    <property type="entry name" value="Resolvase"/>
    <property type="match status" value="1"/>
</dbReference>
<dbReference type="GO" id="GO:0015074">
    <property type="term" value="P:DNA integration"/>
    <property type="evidence" value="ECO:0007669"/>
    <property type="project" value="UniProtKB-KW"/>
</dbReference>
<dbReference type="CDD" id="cd03768">
    <property type="entry name" value="SR_ResInv"/>
    <property type="match status" value="1"/>
</dbReference>
<dbReference type="AlphaFoldDB" id="A0A6M0JVZ4"/>
<evidence type="ECO:0000256" key="1">
    <source>
        <dbReference type="ARBA" id="ARBA00022908"/>
    </source>
</evidence>
<sequence length="201" mass="22444">MGKRVAIYARVSTGEQTPDNQLQELRAVAERMDWRVAAEYIDHGISGAKGRDRRPGYDQLYDAIVRREIDLVMAWSVDRLGRSLQQLVALLSDLQSKGVDLYLHQHGIDTTTAAGKAMFQMCGVFAEFERAMIRERVRAGLERARAQGKTLGRPRMPEIVEERIRTARRQGKGIKKIATELGIGVSTVQRVVHGPAPNPAP</sequence>
<evidence type="ECO:0000313" key="8">
    <source>
        <dbReference type="Proteomes" id="UP000483379"/>
    </source>
</evidence>
<feature type="active site" description="O-(5'-phospho-DNA)-serine intermediate" evidence="4 5">
    <location>
        <position position="12"/>
    </location>
</feature>
<dbReference type="SUPFAM" id="SSF53041">
    <property type="entry name" value="Resolvase-like"/>
    <property type="match status" value="1"/>
</dbReference>
<name>A0A6M0JVZ4_9GAMM</name>
<evidence type="ECO:0000256" key="3">
    <source>
        <dbReference type="ARBA" id="ARBA00023172"/>
    </source>
</evidence>
<evidence type="ECO:0000313" key="7">
    <source>
        <dbReference type="EMBL" id="NEV61234.1"/>
    </source>
</evidence>
<dbReference type="InterPro" id="IPR036388">
    <property type="entry name" value="WH-like_DNA-bd_sf"/>
</dbReference>
<dbReference type="Gene3D" id="1.10.10.10">
    <property type="entry name" value="Winged helix-like DNA-binding domain superfamily/Winged helix DNA-binding domain"/>
    <property type="match status" value="1"/>
</dbReference>
<keyword evidence="2" id="KW-0238">DNA-binding</keyword>
<dbReference type="InterPro" id="IPR050639">
    <property type="entry name" value="SSR_resolvase"/>
</dbReference>
<organism evidence="7 8">
    <name type="scientific">Thiorhodococcus minor</name>
    <dbReference type="NCBI Taxonomy" id="57489"/>
    <lineage>
        <taxon>Bacteria</taxon>
        <taxon>Pseudomonadati</taxon>
        <taxon>Pseudomonadota</taxon>
        <taxon>Gammaproteobacteria</taxon>
        <taxon>Chromatiales</taxon>
        <taxon>Chromatiaceae</taxon>
        <taxon>Thiorhodococcus</taxon>
    </lineage>
</organism>
<dbReference type="InterPro" id="IPR006119">
    <property type="entry name" value="Resolv_N"/>
</dbReference>
<keyword evidence="3" id="KW-0233">DNA recombination</keyword>
<dbReference type="GO" id="GO:0003677">
    <property type="term" value="F:DNA binding"/>
    <property type="evidence" value="ECO:0007669"/>
    <property type="project" value="UniProtKB-KW"/>
</dbReference>
<dbReference type="EMBL" id="JAAIJQ010000010">
    <property type="protein sequence ID" value="NEV61234.1"/>
    <property type="molecule type" value="Genomic_DNA"/>
</dbReference>
<proteinExistence type="predicted"/>
<accession>A0A6M0JVZ4</accession>
<dbReference type="RefSeq" id="WP_164451380.1">
    <property type="nucleotide sequence ID" value="NZ_JAAIJQ010000010.1"/>
</dbReference>
<evidence type="ECO:0000256" key="2">
    <source>
        <dbReference type="ARBA" id="ARBA00023125"/>
    </source>
</evidence>
<dbReference type="InterPro" id="IPR036162">
    <property type="entry name" value="Resolvase-like_N_sf"/>
</dbReference>
<reference evidence="7 8" key="1">
    <citation type="submission" date="2020-02" db="EMBL/GenBank/DDBJ databases">
        <title>Genome sequences of Thiorhodococcus mannitoliphagus and Thiorhodococcus minor, purple sulfur photosynthetic bacteria in the gammaproteobacterial family, Chromatiaceae.</title>
        <authorList>
            <person name="Aviles F.A."/>
            <person name="Meyer T.E."/>
            <person name="Kyndt J.A."/>
        </authorList>
    </citation>
    <scope>NUCLEOTIDE SEQUENCE [LARGE SCALE GENOMIC DNA]</scope>
    <source>
        <strain evidence="7 8">DSM 11518</strain>
    </source>
</reference>
<evidence type="ECO:0000259" key="6">
    <source>
        <dbReference type="PROSITE" id="PS51736"/>
    </source>
</evidence>
<dbReference type="PANTHER" id="PTHR30461:SF2">
    <property type="entry name" value="SERINE RECOMBINASE PINE-RELATED"/>
    <property type="match status" value="1"/>
</dbReference>
<feature type="domain" description="Resolvase/invertase-type recombinase catalytic" evidence="6">
    <location>
        <begin position="4"/>
        <end position="148"/>
    </location>
</feature>
<dbReference type="InterPro" id="IPR006118">
    <property type="entry name" value="Recombinase_CS"/>
</dbReference>
<gene>
    <name evidence="7" type="ORF">G3446_04845</name>
</gene>
<dbReference type="PANTHER" id="PTHR30461">
    <property type="entry name" value="DNA-INVERTASE FROM LAMBDOID PROPHAGE"/>
    <property type="match status" value="1"/>
</dbReference>
<keyword evidence="8" id="KW-1185">Reference proteome</keyword>
<dbReference type="Proteomes" id="UP000483379">
    <property type="component" value="Unassembled WGS sequence"/>
</dbReference>